<accession>A0ACC3A5F8</accession>
<evidence type="ECO:0000313" key="1">
    <source>
        <dbReference type="EMBL" id="KAJ9655440.1"/>
    </source>
</evidence>
<dbReference type="Proteomes" id="UP001172386">
    <property type="component" value="Unassembled WGS sequence"/>
</dbReference>
<gene>
    <name evidence="1" type="ORF">H2198_005696</name>
</gene>
<evidence type="ECO:0000313" key="2">
    <source>
        <dbReference type="Proteomes" id="UP001172386"/>
    </source>
</evidence>
<reference evidence="1" key="1">
    <citation type="submission" date="2022-10" db="EMBL/GenBank/DDBJ databases">
        <title>Culturing micro-colonial fungi from biological soil crusts in the Mojave desert and describing Neophaeococcomyces mojavensis, and introducing the new genera and species Taxawa tesnikishii.</title>
        <authorList>
            <person name="Kurbessoian T."/>
            <person name="Stajich J.E."/>
        </authorList>
    </citation>
    <scope>NUCLEOTIDE SEQUENCE</scope>
    <source>
        <strain evidence="1">JES_112</strain>
    </source>
</reference>
<proteinExistence type="predicted"/>
<sequence>MATESTLYDHPELGKLKGQSLQDGLVQFRNVPYATIPSRWKPSKIVNDLRSNHSGKDYYDATVWGPIPPQHSDSIGFDFGLIQKSLPVDHPLVCDEEECLNLVLTLPSVEATNVPVIVFIHGGGFFIGCNGWPQYDLASLVRQAQKDGKPFVGVGINYRLGLLGFMASREMSGDDVVGNFGLHDQATALRWIQRHISGFGGDPENVTVFGESAGAISTWMHLLRGEPLFKRAMAMSGDPRLRPVQSIETNELVYASLVREMGCADATEAERVRVLKGIPWQKIIATPLNMRCFPSENGGFKALSEDPQDLRKQIIQCLDWCKTIVVGDCDLDVRKLAALMKNFLTPYQ</sequence>
<keyword evidence="2" id="KW-1185">Reference proteome</keyword>
<dbReference type="EMBL" id="JAPDRQ010000096">
    <property type="protein sequence ID" value="KAJ9655440.1"/>
    <property type="molecule type" value="Genomic_DNA"/>
</dbReference>
<comment type="caution">
    <text evidence="1">The sequence shown here is derived from an EMBL/GenBank/DDBJ whole genome shotgun (WGS) entry which is preliminary data.</text>
</comment>
<protein>
    <submittedName>
        <fullName evidence="1">Uncharacterized protein</fullName>
    </submittedName>
</protein>
<organism evidence="1 2">
    <name type="scientific">Neophaeococcomyces mojaviensis</name>
    <dbReference type="NCBI Taxonomy" id="3383035"/>
    <lineage>
        <taxon>Eukaryota</taxon>
        <taxon>Fungi</taxon>
        <taxon>Dikarya</taxon>
        <taxon>Ascomycota</taxon>
        <taxon>Pezizomycotina</taxon>
        <taxon>Eurotiomycetes</taxon>
        <taxon>Chaetothyriomycetidae</taxon>
        <taxon>Chaetothyriales</taxon>
        <taxon>Chaetothyriales incertae sedis</taxon>
        <taxon>Neophaeococcomyces</taxon>
    </lineage>
</organism>
<name>A0ACC3A5F8_9EURO</name>